<dbReference type="Proteomes" id="UP001385951">
    <property type="component" value="Unassembled WGS sequence"/>
</dbReference>
<keyword evidence="2 4" id="KW-0863">Zinc-finger</keyword>
<comment type="caution">
    <text evidence="7">The sequence shown here is derived from an EMBL/GenBank/DDBJ whole genome shotgun (WGS) entry which is preliminary data.</text>
</comment>
<proteinExistence type="predicted"/>
<feature type="region of interest" description="Disordered" evidence="5">
    <location>
        <begin position="187"/>
        <end position="209"/>
    </location>
</feature>
<keyword evidence="1" id="KW-0479">Metal-binding</keyword>
<feature type="compositionally biased region" description="Polar residues" evidence="5">
    <location>
        <begin position="128"/>
        <end position="145"/>
    </location>
</feature>
<reference evidence="7 8" key="1">
    <citation type="submission" date="2022-09" db="EMBL/GenBank/DDBJ databases">
        <authorList>
            <person name="Palmer J.M."/>
        </authorList>
    </citation>
    <scope>NUCLEOTIDE SEQUENCE [LARGE SCALE GENOMIC DNA]</scope>
    <source>
        <strain evidence="7 8">DSM 7382</strain>
    </source>
</reference>
<sequence>MASTSRSVSIPSQNNIPDRVQRKRRLSASSDTSSDEEDTRIVANKPNSRSPIRRAVSVPTALVHPAEQPKTTRDKKKRRKKKRKVSVVQEPISPEKPLAQISNSPRRRTSISSVTTVTPSGSGPFAGPSTTRFGSPGLTASSATLASPCDMSDSQPVAGPSTSRASPHDNGHSNTIVSQVVNATISTDKGKGKAVEMDDQSTSTPSQVASTNQLPAHQNMLSSLLPTLTCRVCLFLMNRPFALAPCGHVACHGCLVSWFSQTDPSVSQDLPPIPALRRKKTCPHCRAAVSERPVEVWALKETIDAIIKSGLVDADLVPDQVDQEAGDAWKDIFAPIPTFRNDLPGVVNLNDRSLLGLEDAEDGGVFRCVDCMHEIWEGVCSGCHREYPTHRALFAGGGSESEDDGFNLGAAFANIIGRITNRSAFSDLDDLDDDSLSSGDEEVIDYRPEPEWISADDVEIEEISNYGGSFIDDEDADDHSETHSTYPFVIDEPFPPEINERPSLPSGGGGEGSRPHRDRTYDSSDESEDDIRSRGQSSRGARSVGRVIFSDESDDEEDADGDEEEGLHVPGGIRTLDWSNAEVYYANANTNAESEVEDEPDHDGSDDVEEASWSLQHQYSDEHEDLEDLYENSQDGHEVEDQVGYYTGGDHSDDEYY</sequence>
<dbReference type="Pfam" id="PF13445">
    <property type="entry name" value="zf-RING_UBOX"/>
    <property type="match status" value="1"/>
</dbReference>
<feature type="compositionally biased region" description="Acidic residues" evidence="5">
    <location>
        <begin position="594"/>
        <end position="610"/>
    </location>
</feature>
<feature type="compositionally biased region" description="Polar residues" evidence="5">
    <location>
        <begin position="1"/>
        <end position="16"/>
    </location>
</feature>
<dbReference type="PROSITE" id="PS50089">
    <property type="entry name" value="ZF_RING_2"/>
    <property type="match status" value="1"/>
</dbReference>
<dbReference type="InterPro" id="IPR013083">
    <property type="entry name" value="Znf_RING/FYVE/PHD"/>
</dbReference>
<keyword evidence="3" id="KW-0862">Zinc</keyword>
<gene>
    <name evidence="7" type="ORF">QCA50_013210</name>
</gene>
<feature type="compositionally biased region" description="Basic residues" evidence="5">
    <location>
        <begin position="73"/>
        <end position="85"/>
    </location>
</feature>
<organism evidence="7 8">
    <name type="scientific">Cerrena zonata</name>
    <dbReference type="NCBI Taxonomy" id="2478898"/>
    <lineage>
        <taxon>Eukaryota</taxon>
        <taxon>Fungi</taxon>
        <taxon>Dikarya</taxon>
        <taxon>Basidiomycota</taxon>
        <taxon>Agaricomycotina</taxon>
        <taxon>Agaricomycetes</taxon>
        <taxon>Polyporales</taxon>
        <taxon>Cerrenaceae</taxon>
        <taxon>Cerrena</taxon>
    </lineage>
</organism>
<feature type="compositionally biased region" description="Polar residues" evidence="5">
    <location>
        <begin position="200"/>
        <end position="209"/>
    </location>
</feature>
<dbReference type="GO" id="GO:0008270">
    <property type="term" value="F:zinc ion binding"/>
    <property type="evidence" value="ECO:0007669"/>
    <property type="project" value="UniProtKB-KW"/>
</dbReference>
<dbReference type="SUPFAM" id="SSF57850">
    <property type="entry name" value="RING/U-box"/>
    <property type="match status" value="1"/>
</dbReference>
<feature type="compositionally biased region" description="Acidic residues" evidence="5">
    <location>
        <begin position="551"/>
        <end position="565"/>
    </location>
</feature>
<dbReference type="AlphaFoldDB" id="A0AAW0FWN8"/>
<accession>A0AAW0FWN8</accession>
<evidence type="ECO:0000313" key="7">
    <source>
        <dbReference type="EMBL" id="KAK7683834.1"/>
    </source>
</evidence>
<name>A0AAW0FWN8_9APHY</name>
<dbReference type="EMBL" id="JASBNA010000029">
    <property type="protein sequence ID" value="KAK7683834.1"/>
    <property type="molecule type" value="Genomic_DNA"/>
</dbReference>
<evidence type="ECO:0000256" key="1">
    <source>
        <dbReference type="ARBA" id="ARBA00022723"/>
    </source>
</evidence>
<feature type="region of interest" description="Disordered" evidence="5">
    <location>
        <begin position="1"/>
        <end position="174"/>
    </location>
</feature>
<evidence type="ECO:0000313" key="8">
    <source>
        <dbReference type="Proteomes" id="UP001385951"/>
    </source>
</evidence>
<keyword evidence="8" id="KW-1185">Reference proteome</keyword>
<feature type="domain" description="RING-type" evidence="6">
    <location>
        <begin position="230"/>
        <end position="286"/>
    </location>
</feature>
<evidence type="ECO:0000259" key="6">
    <source>
        <dbReference type="PROSITE" id="PS50089"/>
    </source>
</evidence>
<feature type="region of interest" description="Disordered" evidence="5">
    <location>
        <begin position="468"/>
        <end position="574"/>
    </location>
</feature>
<dbReference type="Gene3D" id="3.30.40.10">
    <property type="entry name" value="Zinc/RING finger domain, C3HC4 (zinc finger)"/>
    <property type="match status" value="1"/>
</dbReference>
<feature type="compositionally biased region" description="Polar residues" evidence="5">
    <location>
        <begin position="152"/>
        <end position="165"/>
    </location>
</feature>
<feature type="compositionally biased region" description="Basic and acidic residues" evidence="5">
    <location>
        <begin position="513"/>
        <end position="522"/>
    </location>
</feature>
<evidence type="ECO:0000256" key="4">
    <source>
        <dbReference type="PROSITE-ProRule" id="PRU00175"/>
    </source>
</evidence>
<evidence type="ECO:0000256" key="2">
    <source>
        <dbReference type="ARBA" id="ARBA00022771"/>
    </source>
</evidence>
<dbReference type="InterPro" id="IPR001841">
    <property type="entry name" value="Znf_RING"/>
</dbReference>
<evidence type="ECO:0000256" key="3">
    <source>
        <dbReference type="ARBA" id="ARBA00022833"/>
    </source>
</evidence>
<dbReference type="InterPro" id="IPR027370">
    <property type="entry name" value="Znf-RING_euk"/>
</dbReference>
<evidence type="ECO:0000256" key="5">
    <source>
        <dbReference type="SAM" id="MobiDB-lite"/>
    </source>
</evidence>
<protein>
    <recommendedName>
        <fullName evidence="6">RING-type domain-containing protein</fullName>
    </recommendedName>
</protein>
<feature type="compositionally biased region" description="Low complexity" evidence="5">
    <location>
        <begin position="110"/>
        <end position="123"/>
    </location>
</feature>
<feature type="region of interest" description="Disordered" evidence="5">
    <location>
        <begin position="586"/>
        <end position="657"/>
    </location>
</feature>
<feature type="compositionally biased region" description="Low complexity" evidence="5">
    <location>
        <begin position="534"/>
        <end position="546"/>
    </location>
</feature>